<keyword evidence="2" id="KW-0964">Secreted</keyword>
<dbReference type="InterPro" id="IPR050557">
    <property type="entry name" value="RTX_toxin/Mannuronan_C5-epim"/>
</dbReference>
<comment type="subcellular location">
    <subcellularLocation>
        <location evidence="1">Secreted</location>
    </subcellularLocation>
</comment>
<organism evidence="3 4">
    <name type="scientific">Iningainema tapete BLCC-T55</name>
    <dbReference type="NCBI Taxonomy" id="2748662"/>
    <lineage>
        <taxon>Bacteria</taxon>
        <taxon>Bacillati</taxon>
        <taxon>Cyanobacteriota</taxon>
        <taxon>Cyanophyceae</taxon>
        <taxon>Nostocales</taxon>
        <taxon>Scytonemataceae</taxon>
        <taxon>Iningainema tapete</taxon>
    </lineage>
</organism>
<name>A0A8J7C8K6_9CYAN</name>
<sequence>MAIYNGTNGSDVIFGSSEDDTINGFAGNDSLSGGAGNDILRGGTGDDTLFGGAGDDILIGAGGGSIEFDTLVGNAGSDIFVLGDNSGIFYTGSGYAAITDWQPGIDRIQVSGSINFYTISSQNLIGSSALDTGIYFGNDLIGVVQDSTDVIRTADFFVAA</sequence>
<evidence type="ECO:0000256" key="2">
    <source>
        <dbReference type="ARBA" id="ARBA00022525"/>
    </source>
</evidence>
<evidence type="ECO:0000313" key="4">
    <source>
        <dbReference type="Proteomes" id="UP000629098"/>
    </source>
</evidence>
<dbReference type="SMR" id="A0A8J7C8K6"/>
<dbReference type="PRINTS" id="PR00313">
    <property type="entry name" value="CABNDNGRPT"/>
</dbReference>
<keyword evidence="4" id="KW-1185">Reference proteome</keyword>
<dbReference type="EMBL" id="JACXAE010000099">
    <property type="protein sequence ID" value="MBD2776909.1"/>
    <property type="molecule type" value="Genomic_DNA"/>
</dbReference>
<dbReference type="InterPro" id="IPR018511">
    <property type="entry name" value="Hemolysin-typ_Ca-bd_CS"/>
</dbReference>
<dbReference type="Gene3D" id="2.150.10.10">
    <property type="entry name" value="Serralysin-like metalloprotease, C-terminal"/>
    <property type="match status" value="2"/>
</dbReference>
<dbReference type="PANTHER" id="PTHR38340:SF1">
    <property type="entry name" value="S-LAYER PROTEIN"/>
    <property type="match status" value="1"/>
</dbReference>
<reference evidence="3" key="1">
    <citation type="submission" date="2020-09" db="EMBL/GenBank/DDBJ databases">
        <title>Iningainema tapete sp. nov. (Scytonemataceae, Cyanobacteria) from greenhouses in central Florida (USA) produces two types of nodularin with biosynthetic potential for microcystin-LR and anabaenopeptins.</title>
        <authorList>
            <person name="Berthold D.E."/>
            <person name="Lefler F.W."/>
            <person name="Huang I.-S."/>
            <person name="Abdulla H."/>
            <person name="Zimba P.V."/>
            <person name="Laughinghouse H.D. IV."/>
        </authorList>
    </citation>
    <scope>NUCLEOTIDE SEQUENCE</scope>
    <source>
        <strain evidence="3">BLCCT55</strain>
    </source>
</reference>
<proteinExistence type="predicted"/>
<dbReference type="GO" id="GO:0005509">
    <property type="term" value="F:calcium ion binding"/>
    <property type="evidence" value="ECO:0007669"/>
    <property type="project" value="InterPro"/>
</dbReference>
<dbReference type="PANTHER" id="PTHR38340">
    <property type="entry name" value="S-LAYER PROTEIN"/>
    <property type="match status" value="1"/>
</dbReference>
<evidence type="ECO:0000313" key="3">
    <source>
        <dbReference type="EMBL" id="MBD2776909.1"/>
    </source>
</evidence>
<dbReference type="AlphaFoldDB" id="A0A8J7C8K6"/>
<dbReference type="InterPro" id="IPR001343">
    <property type="entry name" value="Hemolysn_Ca-bd"/>
</dbReference>
<dbReference type="SUPFAM" id="SSF51120">
    <property type="entry name" value="beta-Roll"/>
    <property type="match status" value="1"/>
</dbReference>
<dbReference type="Proteomes" id="UP000629098">
    <property type="component" value="Unassembled WGS sequence"/>
</dbReference>
<gene>
    <name evidence="3" type="ORF">ICL16_33880</name>
</gene>
<dbReference type="InterPro" id="IPR011049">
    <property type="entry name" value="Serralysin-like_metalloprot_C"/>
</dbReference>
<dbReference type="GO" id="GO:0005576">
    <property type="term" value="C:extracellular region"/>
    <property type="evidence" value="ECO:0007669"/>
    <property type="project" value="UniProtKB-SubCell"/>
</dbReference>
<comment type="caution">
    <text evidence="3">The sequence shown here is derived from an EMBL/GenBank/DDBJ whole genome shotgun (WGS) entry which is preliminary data.</text>
</comment>
<protein>
    <submittedName>
        <fullName evidence="3">Hemolysin</fullName>
    </submittedName>
</protein>
<dbReference type="Pfam" id="PF00353">
    <property type="entry name" value="HemolysinCabind"/>
    <property type="match status" value="2"/>
</dbReference>
<accession>A0A8J7C8K6</accession>
<evidence type="ECO:0000256" key="1">
    <source>
        <dbReference type="ARBA" id="ARBA00004613"/>
    </source>
</evidence>
<dbReference type="PROSITE" id="PS00330">
    <property type="entry name" value="HEMOLYSIN_CALCIUM"/>
    <property type="match status" value="3"/>
</dbReference>
<dbReference type="RefSeq" id="WP_190835979.1">
    <property type="nucleotide sequence ID" value="NZ_CAWPPI010000099.1"/>
</dbReference>